<proteinExistence type="predicted"/>
<reference evidence="1" key="3">
    <citation type="submission" date="2023-05" db="EMBL/GenBank/DDBJ databases">
        <authorList>
            <person name="Smith C.H."/>
        </authorList>
    </citation>
    <scope>NUCLEOTIDE SEQUENCE</scope>
    <source>
        <strain evidence="1">CHS0354</strain>
        <tissue evidence="1">Mantle</tissue>
    </source>
</reference>
<evidence type="ECO:0000313" key="1">
    <source>
        <dbReference type="EMBL" id="KAK3584807.1"/>
    </source>
</evidence>
<organism evidence="1 2">
    <name type="scientific">Potamilus streckersoni</name>
    <dbReference type="NCBI Taxonomy" id="2493646"/>
    <lineage>
        <taxon>Eukaryota</taxon>
        <taxon>Metazoa</taxon>
        <taxon>Spiralia</taxon>
        <taxon>Lophotrochozoa</taxon>
        <taxon>Mollusca</taxon>
        <taxon>Bivalvia</taxon>
        <taxon>Autobranchia</taxon>
        <taxon>Heteroconchia</taxon>
        <taxon>Palaeoheterodonta</taxon>
        <taxon>Unionida</taxon>
        <taxon>Unionoidea</taxon>
        <taxon>Unionidae</taxon>
        <taxon>Ambleminae</taxon>
        <taxon>Lampsilini</taxon>
        <taxon>Potamilus</taxon>
    </lineage>
</organism>
<keyword evidence="2" id="KW-1185">Reference proteome</keyword>
<reference evidence="1" key="2">
    <citation type="journal article" date="2021" name="Genome Biol. Evol.">
        <title>Developing a high-quality reference genome for a parasitic bivalve with doubly uniparental inheritance (Bivalvia: Unionida).</title>
        <authorList>
            <person name="Smith C.H."/>
        </authorList>
    </citation>
    <scope>NUCLEOTIDE SEQUENCE</scope>
    <source>
        <strain evidence="1">CHS0354</strain>
        <tissue evidence="1">Mantle</tissue>
    </source>
</reference>
<name>A0AAE0VPV9_9BIVA</name>
<dbReference type="EMBL" id="JAEAOA010000435">
    <property type="protein sequence ID" value="KAK3584807.1"/>
    <property type="molecule type" value="Genomic_DNA"/>
</dbReference>
<reference evidence="1" key="1">
    <citation type="journal article" date="2021" name="Genome Biol. Evol.">
        <title>A High-Quality Reference Genome for a Parasitic Bivalve with Doubly Uniparental Inheritance (Bivalvia: Unionida).</title>
        <authorList>
            <person name="Smith C.H."/>
        </authorList>
    </citation>
    <scope>NUCLEOTIDE SEQUENCE</scope>
    <source>
        <strain evidence="1">CHS0354</strain>
    </source>
</reference>
<accession>A0AAE0VPV9</accession>
<gene>
    <name evidence="1" type="ORF">CHS0354_006223</name>
</gene>
<dbReference type="AlphaFoldDB" id="A0AAE0VPV9"/>
<comment type="caution">
    <text evidence="1">The sequence shown here is derived from an EMBL/GenBank/DDBJ whole genome shotgun (WGS) entry which is preliminary data.</text>
</comment>
<sequence>MNFDMKFNVYVTIDGIPKHIYGQSRRRQNPINNSKGVYQRHDDAIYRYWYLHQHLFDTVSDMKATEEHVLHWIEEDYVNTHGSGAPDTSVTIPAASTLKPSLIPVNSAEDNTEIVQEQSQNVRKLSSETLSRIPNPI</sequence>
<dbReference type="Proteomes" id="UP001195483">
    <property type="component" value="Unassembled WGS sequence"/>
</dbReference>
<protein>
    <submittedName>
        <fullName evidence="1">Uncharacterized protein</fullName>
    </submittedName>
</protein>
<evidence type="ECO:0000313" key="2">
    <source>
        <dbReference type="Proteomes" id="UP001195483"/>
    </source>
</evidence>